<dbReference type="InterPro" id="IPR052055">
    <property type="entry name" value="Hepadnavirus_pol/RT"/>
</dbReference>
<evidence type="ECO:0000313" key="2">
    <source>
        <dbReference type="Proteomes" id="UP000324800"/>
    </source>
</evidence>
<dbReference type="PANTHER" id="PTHR33050">
    <property type="entry name" value="REVERSE TRANSCRIPTASE DOMAIN-CONTAINING PROTEIN"/>
    <property type="match status" value="1"/>
</dbReference>
<comment type="caution">
    <text evidence="1">The sequence shown here is derived from an EMBL/GenBank/DDBJ whole genome shotgun (WGS) entry which is preliminary data.</text>
</comment>
<evidence type="ECO:0000313" key="1">
    <source>
        <dbReference type="EMBL" id="KAA6358485.1"/>
    </source>
</evidence>
<gene>
    <name evidence="1" type="ORF">EZS28_045988</name>
</gene>
<evidence type="ECO:0008006" key="3">
    <source>
        <dbReference type="Google" id="ProtNLM"/>
    </source>
</evidence>
<reference evidence="1 2" key="1">
    <citation type="submission" date="2019-03" db="EMBL/GenBank/DDBJ databases">
        <title>Single cell metagenomics reveals metabolic interactions within the superorganism composed of flagellate Streblomastix strix and complex community of Bacteroidetes bacteria on its surface.</title>
        <authorList>
            <person name="Treitli S.C."/>
            <person name="Kolisko M."/>
            <person name="Husnik F."/>
            <person name="Keeling P."/>
            <person name="Hampl V."/>
        </authorList>
    </citation>
    <scope>NUCLEOTIDE SEQUENCE [LARGE SCALE GENOMIC DNA]</scope>
    <source>
        <strain evidence="1">ST1C</strain>
    </source>
</reference>
<dbReference type="PANTHER" id="PTHR33050:SF7">
    <property type="entry name" value="RIBONUCLEASE H"/>
    <property type="match status" value="1"/>
</dbReference>
<name>A0A5J4TLY1_9EUKA</name>
<protein>
    <recommendedName>
        <fullName evidence="3">Tyr recombinase domain-containing protein</fullName>
    </recommendedName>
</protein>
<dbReference type="EMBL" id="SNRW01029782">
    <property type="protein sequence ID" value="KAA6358485.1"/>
    <property type="molecule type" value="Genomic_DNA"/>
</dbReference>
<dbReference type="Proteomes" id="UP000324800">
    <property type="component" value="Unassembled WGS sequence"/>
</dbReference>
<accession>A0A5J4TLY1</accession>
<organism evidence="1 2">
    <name type="scientific">Streblomastix strix</name>
    <dbReference type="NCBI Taxonomy" id="222440"/>
    <lineage>
        <taxon>Eukaryota</taxon>
        <taxon>Metamonada</taxon>
        <taxon>Preaxostyla</taxon>
        <taxon>Oxymonadida</taxon>
        <taxon>Streblomastigidae</taxon>
        <taxon>Streblomastix</taxon>
    </lineage>
</organism>
<dbReference type="AlphaFoldDB" id="A0A5J4TLY1"/>
<sequence>MADALSRLSRAGNYKLKEKIFRQTCLQMNLNPTIDLFSQHFNNLLPRFMSTTRGHGEIAIDALKQTWKKELPWIHPHIPLLPAVLKKIREEQIEATIIAPLWPGQIWYTELVNENAQSLMLGWSNEILEPGTSLVKKNLKLPPGKICCFMMDRRPEKEEDSQRKILRILNVSKGTIDMILYGQRYNTQRRYYYAMEKFKKWTQINHYTILYLLTMKPHIIITEVLAQFTSVNTSASSTLQFFNRPSSMLSLTFDIDLKNNHMVQFTRKAISAHMFVKLKYEDTWNVGILFDYWRGKGSNRNLTNIELQTKFNSLLMTICSMRPADIEGMSLRHSVICEQNDKVDLRLQLKTKSGLHSHKFPKTRDRTICPRATFFDWLKRIDNKHDRSIRDNKYGALWRNEDIIIPAKRSQSHSDQRNYQT</sequence>
<proteinExistence type="predicted"/>